<dbReference type="EMBL" id="CAADRM010000116">
    <property type="protein sequence ID" value="VFU16157.1"/>
    <property type="molecule type" value="Genomic_DNA"/>
</dbReference>
<proteinExistence type="predicted"/>
<name>A0A485M4I9_9ZZZZ</name>
<dbReference type="AlphaFoldDB" id="A0A485M4I9"/>
<organism evidence="1">
    <name type="scientific">anaerobic digester metagenome</name>
    <dbReference type="NCBI Taxonomy" id="1263854"/>
    <lineage>
        <taxon>unclassified sequences</taxon>
        <taxon>metagenomes</taxon>
        <taxon>ecological metagenomes</taxon>
    </lineage>
</organism>
<evidence type="ECO:0008006" key="2">
    <source>
        <dbReference type="Google" id="ProtNLM"/>
    </source>
</evidence>
<dbReference type="PROSITE" id="PS51257">
    <property type="entry name" value="PROKAR_LIPOPROTEIN"/>
    <property type="match status" value="1"/>
</dbReference>
<gene>
    <name evidence="1" type="ORF">SCFA_510027</name>
</gene>
<sequence>MRRRIFFLSSIAFVVVSMAFLAGCNTSSTIPEGLIGVWQTDEEESADVTFDFSRERIVISSGTGVFEYTVEKVEADKGHLYQSTLYSIYYLDRDGEINLMHLLYSPEDGGIIRFKSDQDVVWRKKG</sequence>
<protein>
    <recommendedName>
        <fullName evidence="2">DUF5640 domain-containing protein</fullName>
    </recommendedName>
</protein>
<reference evidence="1" key="1">
    <citation type="submission" date="2019-03" db="EMBL/GenBank/DDBJ databases">
        <authorList>
            <person name="Hao L."/>
        </authorList>
    </citation>
    <scope>NUCLEOTIDE SEQUENCE</scope>
</reference>
<evidence type="ECO:0000313" key="1">
    <source>
        <dbReference type="EMBL" id="VFU16157.1"/>
    </source>
</evidence>
<accession>A0A485M4I9</accession>